<proteinExistence type="predicted"/>
<reference evidence="6 7" key="1">
    <citation type="submission" date="2018-11" db="EMBL/GenBank/DDBJ databases">
        <title>Whole genome sequence of Streptomyces paromomycinus NBRC 15454(T).</title>
        <authorList>
            <person name="Komaki H."/>
            <person name="Tamura T."/>
        </authorList>
    </citation>
    <scope>NUCLEOTIDE SEQUENCE [LARGE SCALE GENOMIC DNA]</scope>
    <source>
        <strain evidence="6 7">NBRC 15454</strain>
    </source>
</reference>
<dbReference type="Pfam" id="PF01758">
    <property type="entry name" value="SBF"/>
    <property type="match status" value="1"/>
</dbReference>
<feature type="transmembrane region" description="Helical" evidence="5">
    <location>
        <begin position="113"/>
        <end position="133"/>
    </location>
</feature>
<feature type="transmembrane region" description="Helical" evidence="5">
    <location>
        <begin position="140"/>
        <end position="161"/>
    </location>
</feature>
<evidence type="ECO:0000256" key="1">
    <source>
        <dbReference type="ARBA" id="ARBA00004141"/>
    </source>
</evidence>
<sequence length="323" mass="33122">MPTEQLSQHPAPTGDLPASDRAARRAVTVFPLLVIAAGAVGLLWPAPFTGWAPAVPWLLGVVMFSMGLTLTPPDFAAVAKRPWAVGLGLVAHYVIMPGLGWLIATALHLPPQLAAGVILVGCAPSGTASNVVTYLARGDVALSVSVATVSTVLAPLITPPLTLLLAGQFLDVDAGVMVTDILKTVLLPVLGGLLVRLVAGRWADRALRALPWLSAVTIAAIVLIVVSGSAARIKDAAALVVLHNGLGLALGYAAGRLARLGKSAGRAMAFEVGMQNSGLAASLATAHFSPAAALPAAVFSVWHNISGALVAAWMARNARRERC</sequence>
<evidence type="ECO:0000256" key="3">
    <source>
        <dbReference type="ARBA" id="ARBA00022989"/>
    </source>
</evidence>
<accession>A0A401WBP1</accession>
<dbReference type="AlphaFoldDB" id="A0A401WBP1"/>
<feature type="transmembrane region" description="Helical" evidence="5">
    <location>
        <begin position="50"/>
        <end position="71"/>
    </location>
</feature>
<keyword evidence="7" id="KW-1185">Reference proteome</keyword>
<feature type="transmembrane region" description="Helical" evidence="5">
    <location>
        <begin position="181"/>
        <end position="198"/>
    </location>
</feature>
<evidence type="ECO:0000256" key="4">
    <source>
        <dbReference type="ARBA" id="ARBA00023136"/>
    </source>
</evidence>
<dbReference type="PANTHER" id="PTHR10361:SF28">
    <property type="entry name" value="P3 PROTEIN-RELATED"/>
    <property type="match status" value="1"/>
</dbReference>
<dbReference type="Proteomes" id="UP000286746">
    <property type="component" value="Unassembled WGS sequence"/>
</dbReference>
<dbReference type="InterPro" id="IPR002657">
    <property type="entry name" value="BilAc:Na_symport/Acr3"/>
</dbReference>
<dbReference type="GO" id="GO:0016020">
    <property type="term" value="C:membrane"/>
    <property type="evidence" value="ECO:0007669"/>
    <property type="project" value="UniProtKB-SubCell"/>
</dbReference>
<keyword evidence="3 5" id="KW-1133">Transmembrane helix</keyword>
<protein>
    <submittedName>
        <fullName evidence="6">Transporter</fullName>
    </submittedName>
</protein>
<evidence type="ECO:0000313" key="7">
    <source>
        <dbReference type="Proteomes" id="UP000286746"/>
    </source>
</evidence>
<dbReference type="EMBL" id="BHZD01000001">
    <property type="protein sequence ID" value="GCD46733.1"/>
    <property type="molecule type" value="Genomic_DNA"/>
</dbReference>
<comment type="caution">
    <text evidence="6">The sequence shown here is derived from an EMBL/GenBank/DDBJ whole genome shotgun (WGS) entry which is preliminary data.</text>
</comment>
<feature type="transmembrane region" description="Helical" evidence="5">
    <location>
        <begin position="236"/>
        <end position="255"/>
    </location>
</feature>
<organism evidence="6 7">
    <name type="scientific">Streptomyces paromomycinus</name>
    <name type="common">Streptomyces rimosus subsp. paromomycinus</name>
    <dbReference type="NCBI Taxonomy" id="92743"/>
    <lineage>
        <taxon>Bacteria</taxon>
        <taxon>Bacillati</taxon>
        <taxon>Actinomycetota</taxon>
        <taxon>Actinomycetes</taxon>
        <taxon>Kitasatosporales</taxon>
        <taxon>Streptomycetaceae</taxon>
        <taxon>Streptomyces</taxon>
    </lineage>
</organism>
<comment type="subcellular location">
    <subcellularLocation>
        <location evidence="1">Membrane</location>
        <topology evidence="1">Multi-pass membrane protein</topology>
    </subcellularLocation>
</comment>
<keyword evidence="4 5" id="KW-0472">Membrane</keyword>
<feature type="transmembrane region" description="Helical" evidence="5">
    <location>
        <begin position="210"/>
        <end position="230"/>
    </location>
</feature>
<evidence type="ECO:0000256" key="2">
    <source>
        <dbReference type="ARBA" id="ARBA00022692"/>
    </source>
</evidence>
<evidence type="ECO:0000256" key="5">
    <source>
        <dbReference type="SAM" id="Phobius"/>
    </source>
</evidence>
<evidence type="ECO:0000313" key="6">
    <source>
        <dbReference type="EMBL" id="GCD46733.1"/>
    </source>
</evidence>
<dbReference type="InterPro" id="IPR038770">
    <property type="entry name" value="Na+/solute_symporter_sf"/>
</dbReference>
<feature type="transmembrane region" description="Helical" evidence="5">
    <location>
        <begin position="83"/>
        <end position="107"/>
    </location>
</feature>
<dbReference type="InterPro" id="IPR004710">
    <property type="entry name" value="Bilac:Na_transpt"/>
</dbReference>
<dbReference type="RefSeq" id="WP_125057021.1">
    <property type="nucleotide sequence ID" value="NZ_BHZD01000001.1"/>
</dbReference>
<gene>
    <name evidence="6" type="ORF">GKJPGBOP_06484</name>
</gene>
<feature type="transmembrane region" description="Helical" evidence="5">
    <location>
        <begin position="26"/>
        <end position="44"/>
    </location>
</feature>
<keyword evidence="2 5" id="KW-0812">Transmembrane</keyword>
<dbReference type="PANTHER" id="PTHR10361">
    <property type="entry name" value="SODIUM-BILE ACID COTRANSPORTER"/>
    <property type="match status" value="1"/>
</dbReference>
<name>A0A401WBP1_STREY</name>
<dbReference type="Gene3D" id="1.20.1530.20">
    <property type="match status" value="1"/>
</dbReference>